<protein>
    <submittedName>
        <fullName evidence="1">Uncharacterized protein</fullName>
    </submittedName>
</protein>
<evidence type="ECO:0000313" key="1">
    <source>
        <dbReference type="EMBL" id="KAE9275113.1"/>
    </source>
</evidence>
<sequence length="221" mass="24762">MTADNFAALLVRRVKRVSKDERNVWNNDVLGNICFEFFVYCKARPKAAPTHHRATATRIRTATRAVQQYQEENNATLGPITFNHVVTTHARQPDNTAFAIPEDNTTRQAIALDAAAAQISAASTSEPQQHIASIRLEVNGTWNSFRVDVASLRHALGLPAHDIFTQGIFHGFVPVDAPVQDLNDIDHMQHQDLGAEQEDTQHTRYSMEINTEHENTTNINE</sequence>
<keyword evidence="2" id="KW-1185">Reference proteome</keyword>
<accession>A0A6A4BHQ7</accession>
<name>A0A6A4BHQ7_9STRA</name>
<proteinExistence type="predicted"/>
<comment type="caution">
    <text evidence="1">The sequence shown here is derived from an EMBL/GenBank/DDBJ whole genome shotgun (WGS) entry which is preliminary data.</text>
</comment>
<gene>
    <name evidence="1" type="ORF">PR003_g29423</name>
</gene>
<organism evidence="1 2">
    <name type="scientific">Phytophthora rubi</name>
    <dbReference type="NCBI Taxonomy" id="129364"/>
    <lineage>
        <taxon>Eukaryota</taxon>
        <taxon>Sar</taxon>
        <taxon>Stramenopiles</taxon>
        <taxon>Oomycota</taxon>
        <taxon>Peronosporomycetes</taxon>
        <taxon>Peronosporales</taxon>
        <taxon>Peronosporaceae</taxon>
        <taxon>Phytophthora</taxon>
    </lineage>
</organism>
<dbReference type="AlphaFoldDB" id="A0A6A4BHQ7"/>
<evidence type="ECO:0000313" key="2">
    <source>
        <dbReference type="Proteomes" id="UP000434957"/>
    </source>
</evidence>
<dbReference type="Proteomes" id="UP000434957">
    <property type="component" value="Unassembled WGS sequence"/>
</dbReference>
<dbReference type="EMBL" id="QXFT01004927">
    <property type="protein sequence ID" value="KAE9275113.1"/>
    <property type="molecule type" value="Genomic_DNA"/>
</dbReference>
<reference evidence="1 2" key="1">
    <citation type="submission" date="2018-08" db="EMBL/GenBank/DDBJ databases">
        <title>Genomic investigation of the strawberry pathogen Phytophthora fragariae indicates pathogenicity is determined by transcriptional variation in three key races.</title>
        <authorList>
            <person name="Adams T.M."/>
            <person name="Armitage A.D."/>
            <person name="Sobczyk M.K."/>
            <person name="Bates H.J."/>
            <person name="Dunwell J.M."/>
            <person name="Nellist C.F."/>
            <person name="Harrison R.J."/>
        </authorList>
    </citation>
    <scope>NUCLEOTIDE SEQUENCE [LARGE SCALE GENOMIC DNA]</scope>
    <source>
        <strain evidence="1 2">SCRP333</strain>
    </source>
</reference>